<comment type="subcellular location">
    <subcellularLocation>
        <location evidence="1">Membrane</location>
    </subcellularLocation>
</comment>
<comment type="similarity">
    <text evidence="2 8">Belongs to the cytochrome P450 family.</text>
</comment>
<evidence type="ECO:0000256" key="9">
    <source>
        <dbReference type="SAM" id="Phobius"/>
    </source>
</evidence>
<feature type="binding site" description="axial binding residue" evidence="7">
    <location>
        <position position="471"/>
    </location>
    <ligand>
        <name>heme</name>
        <dbReference type="ChEBI" id="CHEBI:30413"/>
    </ligand>
    <ligandPart>
        <name>Fe</name>
        <dbReference type="ChEBI" id="CHEBI:18248"/>
    </ligandPart>
</feature>
<keyword evidence="11" id="KW-1185">Reference proteome</keyword>
<dbReference type="Proteomes" id="UP000887568">
    <property type="component" value="Unplaced"/>
</dbReference>
<dbReference type="PANTHER" id="PTHR24300:SF397">
    <property type="entry name" value="CYTOCHROME P450 2U1"/>
    <property type="match status" value="1"/>
</dbReference>
<dbReference type="FunFam" id="1.10.630.10:FF:000004">
    <property type="entry name" value="cytochrome P450 2D15 isoform X1"/>
    <property type="match status" value="1"/>
</dbReference>
<name>A0A914A079_PATMI</name>
<dbReference type="OrthoDB" id="3934656at2759"/>
<dbReference type="GO" id="GO:0016020">
    <property type="term" value="C:membrane"/>
    <property type="evidence" value="ECO:0007669"/>
    <property type="project" value="UniProtKB-SubCell"/>
</dbReference>
<dbReference type="GO" id="GO:0006805">
    <property type="term" value="P:xenobiotic metabolic process"/>
    <property type="evidence" value="ECO:0007669"/>
    <property type="project" value="TreeGrafter"/>
</dbReference>
<dbReference type="InterPro" id="IPR017972">
    <property type="entry name" value="Cyt_P450_CS"/>
</dbReference>
<evidence type="ECO:0000256" key="1">
    <source>
        <dbReference type="ARBA" id="ARBA00004370"/>
    </source>
</evidence>
<proteinExistence type="inferred from homology"/>
<evidence type="ECO:0000256" key="2">
    <source>
        <dbReference type="ARBA" id="ARBA00010617"/>
    </source>
</evidence>
<dbReference type="GO" id="GO:0016712">
    <property type="term" value="F:oxidoreductase activity, acting on paired donors, with incorporation or reduction of molecular oxygen, reduced flavin or flavoprotein as one donor, and incorporation of one atom of oxygen"/>
    <property type="evidence" value="ECO:0007669"/>
    <property type="project" value="TreeGrafter"/>
</dbReference>
<dbReference type="PRINTS" id="PR00463">
    <property type="entry name" value="EP450I"/>
</dbReference>
<evidence type="ECO:0000256" key="5">
    <source>
        <dbReference type="ARBA" id="ARBA00023004"/>
    </source>
</evidence>
<keyword evidence="3 7" id="KW-0479">Metal-binding</keyword>
<sequence length="526" mass="59375">MSRSSVMSLPSGVFWGLVEPRTVLLTVLVFLGVVWFIRGRRAGKTYRYPPDAGRSLTNAYEDLRLMGDMFMKGVSQPHEVLTRFSQKYGPVFSVTLPYLRIVVLSSYEAIREAFQNQLLSDRPVIHVLKHGVKGHGVAFSSGETWKVQRKMVLNFLRAFGVNRSSFEEKIALEASHLNAELRQLDGRAFNPSHLFANAVSNIICSVVFGQRYEYSDPRFKKLLRAVYRNVAIIGGNTGPLQMLPFAYLLKPLIPVLKETEDNGKLINNFAKEVLEEHQKDFDPDNPRDFTDVFLRKMAAATTEGESDKDSNNNESILTVHNMCATASDLFVAGTETTSTSLRWGLLYMMARPDILEKVQQELDAVVGRGRLPRMSDKPNLPYTEATLMELQRVANILPLGIPHQASEDTTILGFDIPKGSVIMPNMWALSTDSKLWQDPETFRPERFLDETGRNVVKQEEHIPFSIGRRMCIGEQLAKMELFIFLTHLFHQFTIKKPDGSPPISFKGVMGVTLSPLPYEVCVIPRS</sequence>
<keyword evidence="7 8" id="KW-0349">Heme</keyword>
<keyword evidence="4 8" id="KW-0560">Oxidoreductase</keyword>
<dbReference type="PANTHER" id="PTHR24300">
    <property type="entry name" value="CYTOCHROME P450 508A4-RELATED"/>
    <property type="match status" value="1"/>
</dbReference>
<keyword evidence="9" id="KW-1133">Transmembrane helix</keyword>
<protein>
    <recommendedName>
        <fullName evidence="12">Cytochrome P450</fullName>
    </recommendedName>
</protein>
<feature type="transmembrane region" description="Helical" evidence="9">
    <location>
        <begin position="20"/>
        <end position="37"/>
    </location>
</feature>
<evidence type="ECO:0000256" key="6">
    <source>
        <dbReference type="ARBA" id="ARBA00023136"/>
    </source>
</evidence>
<evidence type="ECO:0000256" key="3">
    <source>
        <dbReference type="ARBA" id="ARBA00022723"/>
    </source>
</evidence>
<evidence type="ECO:0000313" key="10">
    <source>
        <dbReference type="EnsemblMetazoa" id="XP_038056995.1"/>
    </source>
</evidence>
<comment type="cofactor">
    <cofactor evidence="7">
        <name>heme</name>
        <dbReference type="ChEBI" id="CHEBI:30413"/>
    </cofactor>
</comment>
<dbReference type="PRINTS" id="PR00385">
    <property type="entry name" value="P450"/>
</dbReference>
<dbReference type="GO" id="GO:0006082">
    <property type="term" value="P:organic acid metabolic process"/>
    <property type="evidence" value="ECO:0007669"/>
    <property type="project" value="TreeGrafter"/>
</dbReference>
<dbReference type="GO" id="GO:0008395">
    <property type="term" value="F:steroid hydroxylase activity"/>
    <property type="evidence" value="ECO:0007669"/>
    <property type="project" value="TreeGrafter"/>
</dbReference>
<keyword evidence="8" id="KW-0503">Monooxygenase</keyword>
<reference evidence="10" key="1">
    <citation type="submission" date="2022-11" db="UniProtKB">
        <authorList>
            <consortium name="EnsemblMetazoa"/>
        </authorList>
    </citation>
    <scope>IDENTIFICATION</scope>
</reference>
<dbReference type="Pfam" id="PF00067">
    <property type="entry name" value="p450"/>
    <property type="match status" value="1"/>
</dbReference>
<dbReference type="GO" id="GO:0005506">
    <property type="term" value="F:iron ion binding"/>
    <property type="evidence" value="ECO:0007669"/>
    <property type="project" value="InterPro"/>
</dbReference>
<evidence type="ECO:0000313" key="11">
    <source>
        <dbReference type="Proteomes" id="UP000887568"/>
    </source>
</evidence>
<organism evidence="10 11">
    <name type="scientific">Patiria miniata</name>
    <name type="common">Bat star</name>
    <name type="synonym">Asterina miniata</name>
    <dbReference type="NCBI Taxonomy" id="46514"/>
    <lineage>
        <taxon>Eukaryota</taxon>
        <taxon>Metazoa</taxon>
        <taxon>Echinodermata</taxon>
        <taxon>Eleutherozoa</taxon>
        <taxon>Asterozoa</taxon>
        <taxon>Asteroidea</taxon>
        <taxon>Valvatacea</taxon>
        <taxon>Valvatida</taxon>
        <taxon>Asterinidae</taxon>
        <taxon>Patiria</taxon>
    </lineage>
</organism>
<dbReference type="GeneID" id="119728723"/>
<dbReference type="SUPFAM" id="SSF48264">
    <property type="entry name" value="Cytochrome P450"/>
    <property type="match status" value="1"/>
</dbReference>
<keyword evidence="6 9" id="KW-0472">Membrane</keyword>
<dbReference type="Gene3D" id="1.10.630.10">
    <property type="entry name" value="Cytochrome P450"/>
    <property type="match status" value="1"/>
</dbReference>
<dbReference type="InterPro" id="IPR050182">
    <property type="entry name" value="Cytochrome_P450_fam2"/>
</dbReference>
<dbReference type="GO" id="GO:0005737">
    <property type="term" value="C:cytoplasm"/>
    <property type="evidence" value="ECO:0007669"/>
    <property type="project" value="TreeGrafter"/>
</dbReference>
<dbReference type="InterPro" id="IPR001128">
    <property type="entry name" value="Cyt_P450"/>
</dbReference>
<evidence type="ECO:0008006" key="12">
    <source>
        <dbReference type="Google" id="ProtNLM"/>
    </source>
</evidence>
<dbReference type="OMA" id="KGIMGVT"/>
<keyword evidence="5 7" id="KW-0408">Iron</keyword>
<dbReference type="GO" id="GO:0020037">
    <property type="term" value="F:heme binding"/>
    <property type="evidence" value="ECO:0007669"/>
    <property type="project" value="InterPro"/>
</dbReference>
<dbReference type="InterPro" id="IPR002401">
    <property type="entry name" value="Cyt_P450_E_grp-I"/>
</dbReference>
<keyword evidence="9" id="KW-0812">Transmembrane</keyword>
<accession>A0A914A079</accession>
<dbReference type="EnsemblMetazoa" id="XM_038201067.1">
    <property type="protein sequence ID" value="XP_038056995.1"/>
    <property type="gene ID" value="LOC119728723"/>
</dbReference>
<evidence type="ECO:0000256" key="7">
    <source>
        <dbReference type="PIRSR" id="PIRSR602401-1"/>
    </source>
</evidence>
<evidence type="ECO:0000256" key="8">
    <source>
        <dbReference type="RuleBase" id="RU000461"/>
    </source>
</evidence>
<dbReference type="InterPro" id="IPR036396">
    <property type="entry name" value="Cyt_P450_sf"/>
</dbReference>
<dbReference type="AlphaFoldDB" id="A0A914A079"/>
<dbReference type="RefSeq" id="XP_038056995.1">
    <property type="nucleotide sequence ID" value="XM_038201067.1"/>
</dbReference>
<dbReference type="PROSITE" id="PS00086">
    <property type="entry name" value="CYTOCHROME_P450"/>
    <property type="match status" value="1"/>
</dbReference>
<evidence type="ECO:0000256" key="4">
    <source>
        <dbReference type="ARBA" id="ARBA00023002"/>
    </source>
</evidence>